<sequence>MARTKTNRINIFKLRSLFTIDNFSSINEYEKIFSDEKSSLFIQKNKRSTPEWSKFIAPLAPEISFENYSNSFIYLINYKNNLYALTGGYGFKIIQEYIEDEFGLDVALRLIDNLSISAIHQFSIKSQTRQIQRSVANYNPNFDNENYNKILKSISGKGEFSGKHFVVQGKSSIILRTEKDIRKIEQVLDEINKILGQEEKIKIPKSYQQVKNKELIHKLNLNCYRKLYKFYKNINSGESTLYLDLPDPFKRFDYSEYELSIKNNNFKIDELDIDEIKALIQENFQMNLSLKELLNIHIMGIITEGEKDFYHNNSLERLIVCETSLNNQHYVKLDGKWFNILDNIISFIDDKIRNITIENDYLPKWNADDIKNKIISIEKNEGRKNYAEQIYNDEVSKQKGFLLLDRNLIKTDEKSKIELADLYDHSKHRFIHIKNVWGAKSSYLFSQAYIASTLYANSKEFREKCTSVFTISEETKKTVVIAIAIESKKISGFPLNMSSFSKISLFNTINNIRNDGYDVILTPIEII</sequence>
<dbReference type="Pfam" id="PF19614">
    <property type="entry name" value="DUF6119"/>
    <property type="match status" value="1"/>
</dbReference>
<dbReference type="AlphaFoldDB" id="A0A3S4WW36"/>
<accession>A0A3S4WW36</accession>
<proteinExistence type="predicted"/>
<organism evidence="1 2">
    <name type="scientific">Mannheimia haemolytica</name>
    <name type="common">Pasteurella haemolytica</name>
    <dbReference type="NCBI Taxonomy" id="75985"/>
    <lineage>
        <taxon>Bacteria</taxon>
        <taxon>Pseudomonadati</taxon>
        <taxon>Pseudomonadota</taxon>
        <taxon>Gammaproteobacteria</taxon>
        <taxon>Pasteurellales</taxon>
        <taxon>Pasteurellaceae</taxon>
        <taxon>Mannheimia</taxon>
    </lineage>
</organism>
<dbReference type="Proteomes" id="UP000271188">
    <property type="component" value="Chromosome"/>
</dbReference>
<evidence type="ECO:0000313" key="2">
    <source>
        <dbReference type="Proteomes" id="UP000271188"/>
    </source>
</evidence>
<reference evidence="1" key="1">
    <citation type="submission" date="2018-12" db="EMBL/GenBank/DDBJ databases">
        <authorList>
            <consortium name="Pathogen Informatics"/>
        </authorList>
    </citation>
    <scope>NUCLEOTIDE SEQUENCE [LARGE SCALE GENOMIC DNA]</scope>
    <source>
        <strain evidence="1">NCTC10643</strain>
    </source>
</reference>
<dbReference type="InterPro" id="IPR026487">
    <property type="entry name" value="CHP04141"/>
</dbReference>
<gene>
    <name evidence="1" type="ORF">NCTC10643_00364</name>
</gene>
<protein>
    <submittedName>
        <fullName evidence="1">Sporadically distributed protein</fullName>
    </submittedName>
</protein>
<dbReference type="RefSeq" id="WP_126301284.1">
    <property type="nucleotide sequence ID" value="NZ_LR134495.1"/>
</dbReference>
<name>A0A3S4WW36_MANHA</name>
<dbReference type="EMBL" id="LR134495">
    <property type="protein sequence ID" value="VEI75081.1"/>
    <property type="molecule type" value="Genomic_DNA"/>
</dbReference>
<dbReference type="NCBIfam" id="TIGR04141">
    <property type="entry name" value="TIGR04141 family sporadically distributed protein"/>
    <property type="match status" value="1"/>
</dbReference>
<evidence type="ECO:0000313" key="1">
    <source>
        <dbReference type="EMBL" id="VEI75081.1"/>
    </source>
</evidence>